<proteinExistence type="inferred from homology"/>
<dbReference type="Proteomes" id="UP000467841">
    <property type="component" value="Unassembled WGS sequence"/>
</dbReference>
<dbReference type="InterPro" id="IPR023796">
    <property type="entry name" value="Serpin_dom"/>
</dbReference>
<accession>A0A6D2KRZ2</accession>
<dbReference type="InterPro" id="IPR036186">
    <property type="entry name" value="Serpin_sf"/>
</dbReference>
<dbReference type="Pfam" id="PF00079">
    <property type="entry name" value="Serpin"/>
    <property type="match status" value="1"/>
</dbReference>
<evidence type="ECO:0000313" key="4">
    <source>
        <dbReference type="Proteomes" id="UP000467841"/>
    </source>
</evidence>
<reference evidence="3" key="1">
    <citation type="submission" date="2020-01" db="EMBL/GenBank/DDBJ databases">
        <authorList>
            <person name="Mishra B."/>
        </authorList>
    </citation>
    <scope>NUCLEOTIDE SEQUENCE [LARGE SCALE GENOMIC DNA]</scope>
</reference>
<feature type="domain" description="Serpin" evidence="2">
    <location>
        <begin position="10"/>
        <end position="102"/>
    </location>
</feature>
<name>A0A6D2KRZ2_9BRAS</name>
<organism evidence="3 4">
    <name type="scientific">Microthlaspi erraticum</name>
    <dbReference type="NCBI Taxonomy" id="1685480"/>
    <lineage>
        <taxon>Eukaryota</taxon>
        <taxon>Viridiplantae</taxon>
        <taxon>Streptophyta</taxon>
        <taxon>Embryophyta</taxon>
        <taxon>Tracheophyta</taxon>
        <taxon>Spermatophyta</taxon>
        <taxon>Magnoliopsida</taxon>
        <taxon>eudicotyledons</taxon>
        <taxon>Gunneridae</taxon>
        <taxon>Pentapetalae</taxon>
        <taxon>rosids</taxon>
        <taxon>malvids</taxon>
        <taxon>Brassicales</taxon>
        <taxon>Brassicaceae</taxon>
        <taxon>Coluteocarpeae</taxon>
        <taxon>Microthlaspi</taxon>
    </lineage>
</organism>
<evidence type="ECO:0000259" key="2">
    <source>
        <dbReference type="Pfam" id="PF00079"/>
    </source>
</evidence>
<keyword evidence="4" id="KW-1185">Reference proteome</keyword>
<evidence type="ECO:0000313" key="3">
    <source>
        <dbReference type="EMBL" id="CAA7055929.1"/>
    </source>
</evidence>
<protein>
    <recommendedName>
        <fullName evidence="2">Serpin domain-containing protein</fullName>
    </recommendedName>
</protein>
<sequence length="102" mass="10964">MELGKSIEMQNEVAVILTKHVIATVANGSNFVFSPISINLLLCLIAAGSSCVTKQEITSFLKLPSSDHLNSFLAKTVSVLLADGSIKRSDLRLSMANSVWID</sequence>
<dbReference type="InterPro" id="IPR042178">
    <property type="entry name" value="Serpin_sf_1"/>
</dbReference>
<dbReference type="SUPFAM" id="SSF56574">
    <property type="entry name" value="Serpins"/>
    <property type="match status" value="1"/>
</dbReference>
<evidence type="ECO:0000256" key="1">
    <source>
        <dbReference type="ARBA" id="ARBA00009500"/>
    </source>
</evidence>
<dbReference type="AlphaFoldDB" id="A0A6D2KRZ2"/>
<comment type="caution">
    <text evidence="3">The sequence shown here is derived from an EMBL/GenBank/DDBJ whole genome shotgun (WGS) entry which is preliminary data.</text>
</comment>
<dbReference type="Gene3D" id="3.30.497.10">
    <property type="entry name" value="Antithrombin, subunit I, domain 2"/>
    <property type="match status" value="1"/>
</dbReference>
<dbReference type="EMBL" id="CACVBM020001618">
    <property type="protein sequence ID" value="CAA7055929.1"/>
    <property type="molecule type" value="Genomic_DNA"/>
</dbReference>
<gene>
    <name evidence="3" type="ORF">MERR_LOCUS43165</name>
</gene>
<comment type="similarity">
    <text evidence="1">Belongs to the serpin family.</text>
</comment>
<dbReference type="OrthoDB" id="1063785at2759"/>